<accession>A0ABR0GET3</accession>
<name>A0ABR0GET3_9PEZI</name>
<dbReference type="Proteomes" id="UP001323405">
    <property type="component" value="Unassembled WGS sequence"/>
</dbReference>
<organism evidence="2 3">
    <name type="scientific">Podospora pseudocomata</name>
    <dbReference type="NCBI Taxonomy" id="2093779"/>
    <lineage>
        <taxon>Eukaryota</taxon>
        <taxon>Fungi</taxon>
        <taxon>Dikarya</taxon>
        <taxon>Ascomycota</taxon>
        <taxon>Pezizomycotina</taxon>
        <taxon>Sordariomycetes</taxon>
        <taxon>Sordariomycetidae</taxon>
        <taxon>Sordariales</taxon>
        <taxon>Podosporaceae</taxon>
        <taxon>Podospora</taxon>
    </lineage>
</organism>
<keyword evidence="1" id="KW-0472">Membrane</keyword>
<comment type="caution">
    <text evidence="2">The sequence shown here is derived from an EMBL/GenBank/DDBJ whole genome shotgun (WGS) entry which is preliminary data.</text>
</comment>
<evidence type="ECO:0000313" key="3">
    <source>
        <dbReference type="Proteomes" id="UP001323405"/>
    </source>
</evidence>
<dbReference type="GeneID" id="87902291"/>
<dbReference type="EMBL" id="JAFFHA010000006">
    <property type="protein sequence ID" value="KAK4654256.1"/>
    <property type="molecule type" value="Genomic_DNA"/>
</dbReference>
<keyword evidence="1" id="KW-0812">Transmembrane</keyword>
<reference evidence="2 3" key="1">
    <citation type="journal article" date="2023" name="bioRxiv">
        <title>High-quality genome assemblies of four members of thePodospora anserinaspecies complex.</title>
        <authorList>
            <person name="Ament-Velasquez S.L."/>
            <person name="Vogan A.A."/>
            <person name="Wallerman O."/>
            <person name="Hartmann F."/>
            <person name="Gautier V."/>
            <person name="Silar P."/>
            <person name="Giraud T."/>
            <person name="Johannesson H."/>
        </authorList>
    </citation>
    <scope>NUCLEOTIDE SEQUENCE [LARGE SCALE GENOMIC DNA]</scope>
    <source>
        <strain evidence="2 3">CBS 415.72m</strain>
    </source>
</reference>
<gene>
    <name evidence="2" type="ORF">QC762_000450</name>
</gene>
<protein>
    <submittedName>
        <fullName evidence="2">Uncharacterized protein</fullName>
    </submittedName>
</protein>
<feature type="transmembrane region" description="Helical" evidence="1">
    <location>
        <begin position="360"/>
        <end position="380"/>
    </location>
</feature>
<dbReference type="RefSeq" id="XP_062743231.1">
    <property type="nucleotide sequence ID" value="XM_062882800.1"/>
</dbReference>
<keyword evidence="3" id="KW-1185">Reference proteome</keyword>
<evidence type="ECO:0000256" key="1">
    <source>
        <dbReference type="SAM" id="Phobius"/>
    </source>
</evidence>
<evidence type="ECO:0000313" key="2">
    <source>
        <dbReference type="EMBL" id="KAK4654256.1"/>
    </source>
</evidence>
<keyword evidence="1" id="KW-1133">Transmembrane helix</keyword>
<sequence>MDWPRVVNPILTIEDNDCLFEYDCLSTIVSKVLRNHGRETESIDLRSDGDWSHWFQSQIFAENLLEQPSKHQERSGYHILLCGAVEPAALEHVPTDLYYLPFSLPRWQRITKAFHLHDEICRAFTKSHEGGCATYLMHGYSLRMYTSAMSWDHQSWTSADSLAISSTYIEASKLTVAVIFGCSEQQMARVDELLASCPEVKSHPLLTVGIFAELHKDRMQEIVKKAIYECTAAITDLKLDRDAPPLVKRDFKLNRKLRNWRLKMKMAEEEVRTTKGLLQKMITQVEEEEQLQSFQYDGEFATSTRRFKQRFMEIEIELDALMARCRMMFDDMTYSEELFMNELLSDDAERARDQAKISTVIAFVAMLYLPITAVATISLCRFSISKTTGEISTSERQRLRKFPINRQSYLHTSGCT</sequence>
<proteinExistence type="predicted"/>